<feature type="transmembrane region" description="Helical" evidence="7">
    <location>
        <begin position="555"/>
        <end position="576"/>
    </location>
</feature>
<evidence type="ECO:0000256" key="3">
    <source>
        <dbReference type="ARBA" id="ARBA00022692"/>
    </source>
</evidence>
<dbReference type="EMBL" id="BAABFC010000014">
    <property type="protein sequence ID" value="GAA4500389.1"/>
    <property type="molecule type" value="Genomic_DNA"/>
</dbReference>
<feature type="transmembrane region" description="Helical" evidence="7">
    <location>
        <begin position="414"/>
        <end position="432"/>
    </location>
</feature>
<name>A0ABP8QDH3_9GAMM</name>
<keyword evidence="3 7" id="KW-0812">Transmembrane</keyword>
<keyword evidence="5 7" id="KW-0472">Membrane</keyword>
<comment type="subcellular location">
    <subcellularLocation>
        <location evidence="1">Membrane</location>
        <topology evidence="1">Multi-pass membrane protein</topology>
    </subcellularLocation>
</comment>
<evidence type="ECO:0000256" key="8">
    <source>
        <dbReference type="SAM" id="SignalP"/>
    </source>
</evidence>
<keyword evidence="10" id="KW-1185">Reference proteome</keyword>
<evidence type="ECO:0000256" key="4">
    <source>
        <dbReference type="ARBA" id="ARBA00022989"/>
    </source>
</evidence>
<feature type="signal peptide" evidence="8">
    <location>
        <begin position="1"/>
        <end position="23"/>
    </location>
</feature>
<feature type="transmembrane region" description="Helical" evidence="7">
    <location>
        <begin position="482"/>
        <end position="500"/>
    </location>
</feature>
<evidence type="ECO:0000256" key="6">
    <source>
        <dbReference type="SAM" id="MobiDB-lite"/>
    </source>
</evidence>
<protein>
    <submittedName>
        <fullName evidence="9">FTR1 family iron permease</fullName>
    </submittedName>
</protein>
<dbReference type="PANTHER" id="PTHR31632:SF2">
    <property type="entry name" value="PLASMA MEMBRANE IRON PERMEASE"/>
    <property type="match status" value="1"/>
</dbReference>
<dbReference type="Pfam" id="PF03239">
    <property type="entry name" value="FTR1"/>
    <property type="match status" value="1"/>
</dbReference>
<proteinExistence type="inferred from homology"/>
<evidence type="ECO:0000313" key="9">
    <source>
        <dbReference type="EMBL" id="GAA4500389.1"/>
    </source>
</evidence>
<feature type="region of interest" description="Disordered" evidence="6">
    <location>
        <begin position="240"/>
        <end position="264"/>
    </location>
</feature>
<gene>
    <name evidence="9" type="ORF">GCM10023095_22080</name>
</gene>
<evidence type="ECO:0000256" key="7">
    <source>
        <dbReference type="SAM" id="Phobius"/>
    </source>
</evidence>
<keyword evidence="8" id="KW-0732">Signal</keyword>
<accession>A0ABP8QDH3</accession>
<evidence type="ECO:0000256" key="5">
    <source>
        <dbReference type="ARBA" id="ARBA00023136"/>
    </source>
</evidence>
<comment type="caution">
    <text evidence="9">The sequence shown here is derived from an EMBL/GenBank/DDBJ whole genome shotgun (WGS) entry which is preliminary data.</text>
</comment>
<feature type="chain" id="PRO_5045710507" evidence="8">
    <location>
        <begin position="24"/>
        <end position="633"/>
    </location>
</feature>
<keyword evidence="4 7" id="KW-1133">Transmembrane helix</keyword>
<feature type="transmembrane region" description="Helical" evidence="7">
    <location>
        <begin position="596"/>
        <end position="622"/>
    </location>
</feature>
<dbReference type="RefSeq" id="WP_345013031.1">
    <property type="nucleotide sequence ID" value="NZ_BAABFC010000014.1"/>
</dbReference>
<sequence>MSRRPLLLLLSLLALWLALPLRAADTHYQAWVQDIKQRLDQALASYAQGDSQTARKTVQLAYFEVFENLEGPIRINLSAQRSYEMESQFTALRQLMGSDTPLPQVQQQVAAFKQELTDVLPQLEGGHTLTAQQSHDGYDAKVAPYWQQQFQITDDTLAQALQLYQQGDFALASATVQQAQYRGFKNSELETQLRLSVSAKAAADINAQFSRLISLAGQPDQLNELAYQVTTLLQDLGDQLPNLPLPADQQAPAEQQASAAAPQQDWAQVRQQIDQAVTAALVQYQDGQPDEAMLAVQDAYFDLFEASGMENRLGAADSAFKAQVEGHFTRLVSQMKAGQPQSALQQTHATLLADLQLGVDRLQQGSSSHWGLFITSLLILLREGLEALLIVAAIIAYLIKNDQADKLPVIRQSVWMALLASLVTAALFQWLFAGSGASRELLEGITMLIAVVMLFGMSYWLLSKVEAAHWKAYLQGRINHSLNKGSLWGLWLTSFLAVYREGAETVLFYYALLAEAKEPVAVSAVLVGMLVGALALAIIYLLMRYSVVRLPLKPFFIFTGSFMYLMAFVFAGKGVLELIEGKLFQPSLLPGVPELSWLGIYPYAETLLPQAILLLAALFALWRLKQTRALVAA</sequence>
<dbReference type="PANTHER" id="PTHR31632">
    <property type="entry name" value="IRON TRANSPORTER FTH1"/>
    <property type="match status" value="1"/>
</dbReference>
<feature type="transmembrane region" description="Helical" evidence="7">
    <location>
        <begin position="444"/>
        <end position="462"/>
    </location>
</feature>
<evidence type="ECO:0000256" key="2">
    <source>
        <dbReference type="ARBA" id="ARBA00008333"/>
    </source>
</evidence>
<organism evidence="9 10">
    <name type="scientific">Pseudaeromonas paramecii</name>
    <dbReference type="NCBI Taxonomy" id="2138166"/>
    <lineage>
        <taxon>Bacteria</taxon>
        <taxon>Pseudomonadati</taxon>
        <taxon>Pseudomonadota</taxon>
        <taxon>Gammaproteobacteria</taxon>
        <taxon>Aeromonadales</taxon>
        <taxon>Aeromonadaceae</taxon>
        <taxon>Pseudaeromonas</taxon>
    </lineage>
</organism>
<evidence type="ECO:0000313" key="10">
    <source>
        <dbReference type="Proteomes" id="UP001501321"/>
    </source>
</evidence>
<feature type="transmembrane region" description="Helical" evidence="7">
    <location>
        <begin position="370"/>
        <end position="399"/>
    </location>
</feature>
<feature type="transmembrane region" description="Helical" evidence="7">
    <location>
        <begin position="520"/>
        <end position="543"/>
    </location>
</feature>
<dbReference type="Proteomes" id="UP001501321">
    <property type="component" value="Unassembled WGS sequence"/>
</dbReference>
<evidence type="ECO:0000256" key="1">
    <source>
        <dbReference type="ARBA" id="ARBA00004141"/>
    </source>
</evidence>
<reference evidence="10" key="1">
    <citation type="journal article" date="2019" name="Int. J. Syst. Evol. Microbiol.">
        <title>The Global Catalogue of Microorganisms (GCM) 10K type strain sequencing project: providing services to taxonomists for standard genome sequencing and annotation.</title>
        <authorList>
            <consortium name="The Broad Institute Genomics Platform"/>
            <consortium name="The Broad Institute Genome Sequencing Center for Infectious Disease"/>
            <person name="Wu L."/>
            <person name="Ma J."/>
        </authorList>
    </citation>
    <scope>NUCLEOTIDE SEQUENCE [LARGE SCALE GENOMIC DNA]</scope>
    <source>
        <strain evidence="10">JCM 32226</strain>
    </source>
</reference>
<dbReference type="InterPro" id="IPR004923">
    <property type="entry name" value="FTR1/Fip1/EfeU"/>
</dbReference>
<comment type="similarity">
    <text evidence="2">Belongs to the oxidase-dependent Fe transporter (OFeT) (TC 9.A.10.1) family.</text>
</comment>